<dbReference type="GO" id="GO:0016874">
    <property type="term" value="F:ligase activity"/>
    <property type="evidence" value="ECO:0007669"/>
    <property type="project" value="UniProtKB-KW"/>
</dbReference>
<evidence type="ECO:0000313" key="4">
    <source>
        <dbReference type="EMBL" id="GKV21932.1"/>
    </source>
</evidence>
<dbReference type="Gene3D" id="3.40.50.980">
    <property type="match status" value="1"/>
</dbReference>
<dbReference type="SUPFAM" id="SSF56801">
    <property type="entry name" value="Acetyl-CoA synthetase-like"/>
    <property type="match status" value="1"/>
</dbReference>
<comment type="caution">
    <text evidence="4">The sequence shown here is derived from an EMBL/GenBank/DDBJ whole genome shotgun (WGS) entry which is preliminary data.</text>
</comment>
<dbReference type="Pfam" id="PF00501">
    <property type="entry name" value="AMP-binding"/>
    <property type="match status" value="1"/>
</dbReference>
<dbReference type="AlphaFoldDB" id="A0AAV5KBH3"/>
<comment type="similarity">
    <text evidence="1">Belongs to the ATP-dependent AMP-binding enzyme family.</text>
</comment>
<keyword evidence="5" id="KW-1185">Reference proteome</keyword>
<evidence type="ECO:0000259" key="3">
    <source>
        <dbReference type="Pfam" id="PF00501"/>
    </source>
</evidence>
<evidence type="ECO:0000313" key="5">
    <source>
        <dbReference type="Proteomes" id="UP001054252"/>
    </source>
</evidence>
<dbReference type="InterPro" id="IPR000873">
    <property type="entry name" value="AMP-dep_synth/lig_dom"/>
</dbReference>
<evidence type="ECO:0000256" key="2">
    <source>
        <dbReference type="ARBA" id="ARBA00022598"/>
    </source>
</evidence>
<protein>
    <recommendedName>
        <fullName evidence="3">AMP-dependent synthetase/ligase domain-containing protein</fullName>
    </recommendedName>
</protein>
<sequence length="68" mass="7384">MEGGAQCLANSARLTSVIFLERAARVYGDKVSIVYGEVSFSWRKTLERCLKVASALVQMGISRGDTVS</sequence>
<reference evidence="4 5" key="1">
    <citation type="journal article" date="2021" name="Commun. Biol.">
        <title>The genome of Shorea leprosula (Dipterocarpaceae) highlights the ecological relevance of drought in aseasonal tropical rainforests.</title>
        <authorList>
            <person name="Ng K.K.S."/>
            <person name="Kobayashi M.J."/>
            <person name="Fawcett J.A."/>
            <person name="Hatakeyama M."/>
            <person name="Paape T."/>
            <person name="Ng C.H."/>
            <person name="Ang C.C."/>
            <person name="Tnah L.H."/>
            <person name="Lee C.T."/>
            <person name="Nishiyama T."/>
            <person name="Sese J."/>
            <person name="O'Brien M.J."/>
            <person name="Copetti D."/>
            <person name="Mohd Noor M.I."/>
            <person name="Ong R.C."/>
            <person name="Putra M."/>
            <person name="Sireger I.Z."/>
            <person name="Indrioko S."/>
            <person name="Kosugi Y."/>
            <person name="Izuno A."/>
            <person name="Isagi Y."/>
            <person name="Lee S.L."/>
            <person name="Shimizu K.K."/>
        </authorList>
    </citation>
    <scope>NUCLEOTIDE SEQUENCE [LARGE SCALE GENOMIC DNA]</scope>
    <source>
        <strain evidence="4">214</strain>
    </source>
</reference>
<keyword evidence="2" id="KW-0436">Ligase</keyword>
<proteinExistence type="inferred from homology"/>
<accession>A0AAV5KBH3</accession>
<name>A0AAV5KBH3_9ROSI</name>
<evidence type="ECO:0000256" key="1">
    <source>
        <dbReference type="ARBA" id="ARBA00006432"/>
    </source>
</evidence>
<dbReference type="PANTHER" id="PTHR43859:SF11">
    <property type="entry name" value="4-COUMARATE--COA LIGASE"/>
    <property type="match status" value="1"/>
</dbReference>
<dbReference type="Proteomes" id="UP001054252">
    <property type="component" value="Unassembled WGS sequence"/>
</dbReference>
<dbReference type="PANTHER" id="PTHR43859">
    <property type="entry name" value="ACYL-ACTIVATING ENZYME"/>
    <property type="match status" value="1"/>
</dbReference>
<dbReference type="EMBL" id="BPVZ01000058">
    <property type="protein sequence ID" value="GKV21932.1"/>
    <property type="molecule type" value="Genomic_DNA"/>
</dbReference>
<organism evidence="4 5">
    <name type="scientific">Rubroshorea leprosula</name>
    <dbReference type="NCBI Taxonomy" id="152421"/>
    <lineage>
        <taxon>Eukaryota</taxon>
        <taxon>Viridiplantae</taxon>
        <taxon>Streptophyta</taxon>
        <taxon>Embryophyta</taxon>
        <taxon>Tracheophyta</taxon>
        <taxon>Spermatophyta</taxon>
        <taxon>Magnoliopsida</taxon>
        <taxon>eudicotyledons</taxon>
        <taxon>Gunneridae</taxon>
        <taxon>Pentapetalae</taxon>
        <taxon>rosids</taxon>
        <taxon>malvids</taxon>
        <taxon>Malvales</taxon>
        <taxon>Dipterocarpaceae</taxon>
        <taxon>Rubroshorea</taxon>
    </lineage>
</organism>
<feature type="domain" description="AMP-dependent synthetase/ligase" evidence="3">
    <location>
        <begin position="20"/>
        <end position="67"/>
    </location>
</feature>
<gene>
    <name evidence="4" type="ORF">SLEP1_g31855</name>
</gene>